<keyword evidence="9" id="KW-1185">Reference proteome</keyword>
<name>A0AA88GRJ4_NAELO</name>
<dbReference type="GeneID" id="68097454"/>
<dbReference type="GO" id="GO:0003677">
    <property type="term" value="F:DNA binding"/>
    <property type="evidence" value="ECO:0007669"/>
    <property type="project" value="TreeGrafter"/>
</dbReference>
<dbReference type="InterPro" id="IPR045144">
    <property type="entry name" value="TAF4"/>
</dbReference>
<evidence type="ECO:0000313" key="9">
    <source>
        <dbReference type="Proteomes" id="UP000816034"/>
    </source>
</evidence>
<keyword evidence="5" id="KW-0539">Nucleus</keyword>
<feature type="compositionally biased region" description="Low complexity" evidence="6">
    <location>
        <begin position="7"/>
        <end position="25"/>
    </location>
</feature>
<reference evidence="8 9" key="1">
    <citation type="journal article" date="2018" name="BMC Genomics">
        <title>The genome of Naegleria lovaniensis, the basis for a comparative approach to unravel pathogenicity factors of the human pathogenic amoeba N. fowleri.</title>
        <authorList>
            <person name="Liechti N."/>
            <person name="Schurch N."/>
            <person name="Bruggmann R."/>
            <person name="Wittwer M."/>
        </authorList>
    </citation>
    <scope>NUCLEOTIDE SEQUENCE [LARGE SCALE GENOMIC DNA]</scope>
    <source>
        <strain evidence="8 9">ATCC 30569</strain>
    </source>
</reference>
<feature type="compositionally biased region" description="Basic and acidic residues" evidence="6">
    <location>
        <begin position="471"/>
        <end position="481"/>
    </location>
</feature>
<dbReference type="Pfam" id="PF05236">
    <property type="entry name" value="TAF4"/>
    <property type="match status" value="1"/>
</dbReference>
<feature type="compositionally biased region" description="Polar residues" evidence="6">
    <location>
        <begin position="26"/>
        <end position="35"/>
    </location>
</feature>
<comment type="subcellular location">
    <subcellularLocation>
        <location evidence="1">Nucleus</location>
    </subcellularLocation>
</comment>
<comment type="caution">
    <text evidence="8">The sequence shown here is derived from an EMBL/GenBank/DDBJ whole genome shotgun (WGS) entry which is preliminary data.</text>
</comment>
<proteinExistence type="inferred from homology"/>
<dbReference type="Gene3D" id="1.10.20.10">
    <property type="entry name" value="Histone, subunit A"/>
    <property type="match status" value="1"/>
</dbReference>
<dbReference type="GO" id="GO:0016251">
    <property type="term" value="F:RNA polymerase II general transcription initiation factor activity"/>
    <property type="evidence" value="ECO:0007669"/>
    <property type="project" value="TreeGrafter"/>
</dbReference>
<dbReference type="Proteomes" id="UP000816034">
    <property type="component" value="Unassembled WGS sequence"/>
</dbReference>
<dbReference type="GO" id="GO:0006367">
    <property type="term" value="P:transcription initiation at RNA polymerase II promoter"/>
    <property type="evidence" value="ECO:0007669"/>
    <property type="project" value="TreeGrafter"/>
</dbReference>
<accession>A0AA88GRJ4</accession>
<evidence type="ECO:0000256" key="6">
    <source>
        <dbReference type="SAM" id="MobiDB-lite"/>
    </source>
</evidence>
<comment type="similarity">
    <text evidence="2">Belongs to the TAF4 family.</text>
</comment>
<feature type="compositionally biased region" description="Low complexity" evidence="6">
    <location>
        <begin position="281"/>
        <end position="290"/>
    </location>
</feature>
<dbReference type="RefSeq" id="XP_044548711.1">
    <property type="nucleotide sequence ID" value="XM_044694699.1"/>
</dbReference>
<organism evidence="8 9">
    <name type="scientific">Naegleria lovaniensis</name>
    <name type="common">Amoeba</name>
    <dbReference type="NCBI Taxonomy" id="51637"/>
    <lineage>
        <taxon>Eukaryota</taxon>
        <taxon>Discoba</taxon>
        <taxon>Heterolobosea</taxon>
        <taxon>Tetramitia</taxon>
        <taxon>Eutetramitia</taxon>
        <taxon>Vahlkampfiidae</taxon>
        <taxon>Naegleria</taxon>
    </lineage>
</organism>
<dbReference type="PANTHER" id="PTHR15138:SF14">
    <property type="entry name" value="TRANSCRIPTION INITIATION FACTOR TFIID SUBUNIT 4"/>
    <property type="match status" value="1"/>
</dbReference>
<keyword evidence="3" id="KW-0805">Transcription regulation</keyword>
<feature type="region of interest" description="Disordered" evidence="6">
    <location>
        <begin position="281"/>
        <end position="324"/>
    </location>
</feature>
<dbReference type="PANTHER" id="PTHR15138">
    <property type="entry name" value="TRANSCRIPTION INITIATION FACTOR TFIID SUBUNIT 4"/>
    <property type="match status" value="1"/>
</dbReference>
<sequence>MNPPNNPSSSSFRPPSSSDGSASSSATGQQPGLQQTLATTMTLEKIQKLREKVEALKMSLTDDGKKLADRIVDQFQRGAFDATKLSLYVKELKARYSLQPQQQQQQQQPVLQQPLQAIPAQQPIPQQLPTGIPAFGAGTTPNESMLGLMMGNPLLNQQQPPPQRLQSMMQQPLQAIPSQQPLPPTSANIQATPPNAQQQMPSFTDEERQLVKQIKEMTTEERKEYVKRNPAVLEILARLKSMQMGGKQHTVVKTENEPMSQQLSNQTNLSMMMNQQPNLQQLPTQSNLPNGTPGFISSAQPSTMDSSMQPPPKKKKSAPKHDEEMQIEETPFVHTFTNDEEVHSVYTSRYQPEPSFCNSVSLKNKLNRIVKSQGLKGTVSDNIIDFVSLAVQDRMRTILEELIANSKLRMDTPINASENVPFVEFTSSSNAMLVQKELKIKKKILQEEELRREEEKKKQASSSEGKKKRTSKEDDEQRNIDMNEAIGVALGKRSSSSKSSSASSSMRKSSSTTSMSSARGSGNKENDQAEDSDSVLGKRSIVIIPQDVLLFLEQEPQLRKSKLLHALYARLKE</sequence>
<keyword evidence="4" id="KW-0804">Transcription</keyword>
<evidence type="ECO:0000256" key="4">
    <source>
        <dbReference type="ARBA" id="ARBA00023163"/>
    </source>
</evidence>
<feature type="compositionally biased region" description="Polar residues" evidence="6">
    <location>
        <begin position="185"/>
        <end position="202"/>
    </location>
</feature>
<dbReference type="EMBL" id="PYSW02000022">
    <property type="protein sequence ID" value="KAG2383032.1"/>
    <property type="molecule type" value="Genomic_DNA"/>
</dbReference>
<evidence type="ECO:0000256" key="3">
    <source>
        <dbReference type="ARBA" id="ARBA00023015"/>
    </source>
</evidence>
<feature type="region of interest" description="Disordered" evidence="6">
    <location>
        <begin position="450"/>
        <end position="537"/>
    </location>
</feature>
<evidence type="ECO:0000256" key="1">
    <source>
        <dbReference type="ARBA" id="ARBA00004123"/>
    </source>
</evidence>
<evidence type="ECO:0000256" key="2">
    <source>
        <dbReference type="ARBA" id="ARBA00006178"/>
    </source>
</evidence>
<dbReference type="InterPro" id="IPR007900">
    <property type="entry name" value="TAF4_C"/>
</dbReference>
<dbReference type="CDD" id="cd08045">
    <property type="entry name" value="HFD_TAF4"/>
    <property type="match status" value="1"/>
</dbReference>
<evidence type="ECO:0000256" key="5">
    <source>
        <dbReference type="ARBA" id="ARBA00023242"/>
    </source>
</evidence>
<evidence type="ECO:0000259" key="7">
    <source>
        <dbReference type="Pfam" id="PF05236"/>
    </source>
</evidence>
<evidence type="ECO:0000313" key="8">
    <source>
        <dbReference type="EMBL" id="KAG2383032.1"/>
    </source>
</evidence>
<gene>
    <name evidence="8" type="ORF">C9374_004999</name>
</gene>
<dbReference type="GO" id="GO:0046982">
    <property type="term" value="F:protein heterodimerization activity"/>
    <property type="evidence" value="ECO:0007669"/>
    <property type="project" value="InterPro"/>
</dbReference>
<feature type="compositionally biased region" description="Low complexity" evidence="6">
    <location>
        <begin position="494"/>
        <end position="521"/>
    </location>
</feature>
<dbReference type="GO" id="GO:0070461">
    <property type="term" value="C:SAGA-type complex"/>
    <property type="evidence" value="ECO:0007669"/>
    <property type="project" value="InterPro"/>
</dbReference>
<feature type="domain" description="Transcription initiation factor TFIID component TAF4 C-terminal" evidence="7">
    <location>
        <begin position="323"/>
        <end position="566"/>
    </location>
</feature>
<protein>
    <recommendedName>
        <fullName evidence="7">Transcription initiation factor TFIID component TAF4 C-terminal domain-containing protein</fullName>
    </recommendedName>
</protein>
<dbReference type="AlphaFoldDB" id="A0AA88GRJ4"/>
<feature type="compositionally biased region" description="Polar residues" evidence="6">
    <location>
        <begin position="295"/>
        <end position="308"/>
    </location>
</feature>
<feature type="region of interest" description="Disordered" evidence="6">
    <location>
        <begin position="173"/>
        <end position="203"/>
    </location>
</feature>
<feature type="region of interest" description="Disordered" evidence="6">
    <location>
        <begin position="1"/>
        <end position="35"/>
    </location>
</feature>
<dbReference type="InterPro" id="IPR009072">
    <property type="entry name" value="Histone-fold"/>
</dbReference>
<dbReference type="GO" id="GO:0005669">
    <property type="term" value="C:transcription factor TFIID complex"/>
    <property type="evidence" value="ECO:0007669"/>
    <property type="project" value="InterPro"/>
</dbReference>